<evidence type="ECO:0000256" key="1">
    <source>
        <dbReference type="ARBA" id="ARBA00022491"/>
    </source>
</evidence>
<dbReference type="RefSeq" id="WP_004236476.1">
    <property type="nucleotide sequence ID" value="NZ_ABGYJJ040000001.1"/>
</dbReference>
<dbReference type="InterPro" id="IPR036271">
    <property type="entry name" value="Tet_transcr_reg_TetR-rel_C_sf"/>
</dbReference>
<dbReference type="GO" id="GO:0045892">
    <property type="term" value="P:negative regulation of DNA-templated transcription"/>
    <property type="evidence" value="ECO:0007669"/>
    <property type="project" value="UniProtKB-ARBA"/>
</dbReference>
<dbReference type="InterPro" id="IPR001647">
    <property type="entry name" value="HTH_TetR"/>
</dbReference>
<dbReference type="SUPFAM" id="SSF48498">
    <property type="entry name" value="Tetracyclin repressor-like, C-terminal domain"/>
    <property type="match status" value="1"/>
</dbReference>
<reference evidence="9" key="3">
    <citation type="submission" date="2023-02" db="EMBL/GenBank/DDBJ databases">
        <title>Detection, antimicrobial susceptibility and genomic characterization of NDM-producing species of Morganellaceae, Yersiniaceae, and Enterobacteriaceae other than Klebsiella.</title>
        <authorList>
            <person name="Camargo C.H."/>
            <person name="Sacchi C.T."/>
            <person name="Campos K.R."/>
        </authorList>
    </citation>
    <scope>NUCLEOTIDE SEQUENCE</scope>
    <source>
        <strain evidence="9">1189_21</strain>
    </source>
</reference>
<sequence length="215" mass="24165">MARKTKQQAGETRRQIIDAALTAFSEQGVSATSLVDIAKQAGVTRGAIYWHFKNKVDLFTEVCSITDTKIGFIEQEYRAKYPDNPLLVFKKILIYILTSVASDPKMRAILSISFHKCEFTGEMSELITIRQNLYAAEYSRIESFLIESVTLGLLPSTLDLRRAAIMLRGMITGLLENWLFSSESFNISGQAEYLVDGYLDMLMLSKNMQLPPADA</sequence>
<accession>A0A0A5SFW0</accession>
<keyword evidence="2" id="KW-0805">Transcription regulation</keyword>
<dbReference type="GO" id="GO:0003700">
    <property type="term" value="F:DNA-binding transcription factor activity"/>
    <property type="evidence" value="ECO:0007669"/>
    <property type="project" value="UniProtKB-ARBA"/>
</dbReference>
<dbReference type="AlphaFoldDB" id="A0A0A5SFW0"/>
<evidence type="ECO:0000256" key="4">
    <source>
        <dbReference type="ARBA" id="ARBA00023163"/>
    </source>
</evidence>
<dbReference type="PROSITE" id="PS01081">
    <property type="entry name" value="HTH_TETR_1"/>
    <property type="match status" value="1"/>
</dbReference>
<gene>
    <name evidence="9" type="primary">acrR</name>
    <name evidence="7" type="ORF">AM380_10855</name>
    <name evidence="8" type="ORF">CYG68_08415</name>
    <name evidence="9" type="ORF">OSC06_09035</name>
</gene>
<dbReference type="EMBL" id="PKLF01000006">
    <property type="protein sequence ID" value="MBE8612444.1"/>
    <property type="molecule type" value="Genomic_DNA"/>
</dbReference>
<dbReference type="SUPFAM" id="SSF46689">
    <property type="entry name" value="Homeodomain-like"/>
    <property type="match status" value="1"/>
</dbReference>
<reference evidence="7 10" key="2">
    <citation type="submission" date="2018-04" db="EMBL/GenBank/DDBJ databases">
        <title>Whole genome sequencing of Morganella morganii AR_0133.</title>
        <authorList>
            <person name="Conlan S."/>
            <person name="Thomas P.J."/>
            <person name="Mullikin J."/>
            <person name="Frank K.M."/>
            <person name="Segre J.A."/>
        </authorList>
    </citation>
    <scope>NUCLEOTIDE SEQUENCE [LARGE SCALE GENOMIC DNA]</scope>
    <source>
        <strain evidence="7 10">AR_0133</strain>
    </source>
</reference>
<dbReference type="NCBIfam" id="NF007949">
    <property type="entry name" value="PRK10668.1"/>
    <property type="match status" value="1"/>
</dbReference>
<evidence type="ECO:0000313" key="11">
    <source>
        <dbReference type="Proteomes" id="UP000650477"/>
    </source>
</evidence>
<evidence type="ECO:0000313" key="7">
    <source>
        <dbReference type="EMBL" id="AWC94103.1"/>
    </source>
</evidence>
<evidence type="ECO:0000313" key="9">
    <source>
        <dbReference type="EMBL" id="MDS0898112.1"/>
    </source>
</evidence>
<dbReference type="Pfam" id="PF08361">
    <property type="entry name" value="TetR_C_2"/>
    <property type="match status" value="1"/>
</dbReference>
<dbReference type="InterPro" id="IPR023772">
    <property type="entry name" value="DNA-bd_HTH_TetR-type_CS"/>
</dbReference>
<dbReference type="PANTHER" id="PTHR43479:SF11">
    <property type="entry name" value="ACREF_ENVCD OPERON REPRESSOR-RELATED"/>
    <property type="match status" value="1"/>
</dbReference>
<dbReference type="InterPro" id="IPR009057">
    <property type="entry name" value="Homeodomain-like_sf"/>
</dbReference>
<dbReference type="PRINTS" id="PR00455">
    <property type="entry name" value="HTHTETR"/>
</dbReference>
<evidence type="ECO:0000313" key="8">
    <source>
        <dbReference type="EMBL" id="MBE8612444.1"/>
    </source>
</evidence>
<dbReference type="GO" id="GO:0003677">
    <property type="term" value="F:DNA binding"/>
    <property type="evidence" value="ECO:0007669"/>
    <property type="project" value="UniProtKB-UniRule"/>
</dbReference>
<dbReference type="Proteomes" id="UP000650477">
    <property type="component" value="Unassembled WGS sequence"/>
</dbReference>
<dbReference type="Gene3D" id="1.10.357.10">
    <property type="entry name" value="Tetracycline Repressor, domain 2"/>
    <property type="match status" value="1"/>
</dbReference>
<evidence type="ECO:0000259" key="6">
    <source>
        <dbReference type="PROSITE" id="PS50977"/>
    </source>
</evidence>
<dbReference type="PROSITE" id="PS50977">
    <property type="entry name" value="HTH_TETR_2"/>
    <property type="match status" value="1"/>
</dbReference>
<keyword evidence="4" id="KW-0804">Transcription</keyword>
<evidence type="ECO:0000256" key="3">
    <source>
        <dbReference type="ARBA" id="ARBA00023125"/>
    </source>
</evidence>
<evidence type="ECO:0000256" key="2">
    <source>
        <dbReference type="ARBA" id="ARBA00023015"/>
    </source>
</evidence>
<dbReference type="PANTHER" id="PTHR43479">
    <property type="entry name" value="ACREF/ENVCD OPERON REPRESSOR-RELATED"/>
    <property type="match status" value="1"/>
</dbReference>
<dbReference type="OrthoDB" id="5816932at2"/>
<dbReference type="Proteomes" id="UP000244682">
    <property type="component" value="Chromosome"/>
</dbReference>
<protein>
    <submittedName>
        <fullName evidence="8">DNA-binding transcriptional repressor AcrR</fullName>
    </submittedName>
    <submittedName>
        <fullName evidence="9">Multidrug efflux transporter transcriptional repressor AcrR</fullName>
    </submittedName>
</protein>
<dbReference type="FunFam" id="1.10.357.10:FF:000003">
    <property type="entry name" value="HTH-type transcriptional regulator AcrR"/>
    <property type="match status" value="1"/>
</dbReference>
<keyword evidence="1" id="KW-0678">Repressor</keyword>
<keyword evidence="3 5" id="KW-0238">DNA-binding</keyword>
<dbReference type="InterPro" id="IPR013572">
    <property type="entry name" value="Tscrpt_reg_MAATS_C"/>
</dbReference>
<dbReference type="GO" id="GO:0009410">
    <property type="term" value="P:response to xenobiotic stimulus"/>
    <property type="evidence" value="ECO:0007669"/>
    <property type="project" value="UniProtKB-ARBA"/>
</dbReference>
<dbReference type="STRING" id="582.AL531_11625"/>
<feature type="DNA-binding region" description="H-T-H motif" evidence="5">
    <location>
        <begin position="33"/>
        <end position="52"/>
    </location>
</feature>
<dbReference type="Pfam" id="PF00440">
    <property type="entry name" value="TetR_N"/>
    <property type="match status" value="1"/>
</dbReference>
<evidence type="ECO:0000313" key="10">
    <source>
        <dbReference type="Proteomes" id="UP000244682"/>
    </source>
</evidence>
<evidence type="ECO:0000256" key="5">
    <source>
        <dbReference type="PROSITE-ProRule" id="PRU00335"/>
    </source>
</evidence>
<dbReference type="GeneID" id="93359418"/>
<proteinExistence type="predicted"/>
<dbReference type="InterPro" id="IPR050624">
    <property type="entry name" value="HTH-type_Tx_Regulator"/>
</dbReference>
<reference evidence="8" key="1">
    <citation type="submission" date="2017-12" db="EMBL/GenBank/DDBJ databases">
        <title>Genome sequencing and analysis.</title>
        <authorList>
            <person name="Huang Y.-T."/>
        </authorList>
    </citation>
    <scope>NUCLEOTIDE SEQUENCE</scope>
    <source>
        <strain evidence="8">VGH116</strain>
    </source>
</reference>
<dbReference type="Proteomes" id="UP001182247">
    <property type="component" value="Unassembled WGS sequence"/>
</dbReference>
<feature type="domain" description="HTH tetR-type" evidence="6">
    <location>
        <begin position="10"/>
        <end position="70"/>
    </location>
</feature>
<dbReference type="EMBL" id="CP028956">
    <property type="protein sequence ID" value="AWC94103.1"/>
    <property type="molecule type" value="Genomic_DNA"/>
</dbReference>
<organism evidence="8 11">
    <name type="scientific">Morganella morganii</name>
    <name type="common">Proteus morganii</name>
    <dbReference type="NCBI Taxonomy" id="582"/>
    <lineage>
        <taxon>Bacteria</taxon>
        <taxon>Pseudomonadati</taxon>
        <taxon>Pseudomonadota</taxon>
        <taxon>Gammaproteobacteria</taxon>
        <taxon>Enterobacterales</taxon>
        <taxon>Morganellaceae</taxon>
        <taxon>Morganella</taxon>
    </lineage>
</organism>
<dbReference type="EMBL" id="JAPKIY010000014">
    <property type="protein sequence ID" value="MDS0898112.1"/>
    <property type="molecule type" value="Genomic_DNA"/>
</dbReference>
<name>A0A0A5SFW0_MORMO</name>